<dbReference type="Proteomes" id="UP000326702">
    <property type="component" value="Chromosome"/>
</dbReference>
<dbReference type="InterPro" id="IPR020471">
    <property type="entry name" value="AKR"/>
</dbReference>
<dbReference type="Pfam" id="PF00248">
    <property type="entry name" value="Aldo_ket_red"/>
    <property type="match status" value="1"/>
</dbReference>
<dbReference type="AlphaFoldDB" id="A0A5P9QCX1"/>
<dbReference type="InterPro" id="IPR036812">
    <property type="entry name" value="NAD(P)_OxRdtase_dom_sf"/>
</dbReference>
<dbReference type="EMBL" id="CP045529">
    <property type="protein sequence ID" value="QFU99227.1"/>
    <property type="molecule type" value="Genomic_DNA"/>
</dbReference>
<proteinExistence type="predicted"/>
<organism evidence="4 5">
    <name type="scientific">Luteimicrobium xylanilyticum</name>
    <dbReference type="NCBI Taxonomy" id="1133546"/>
    <lineage>
        <taxon>Bacteria</taxon>
        <taxon>Bacillati</taxon>
        <taxon>Actinomycetota</taxon>
        <taxon>Actinomycetes</taxon>
        <taxon>Micrococcales</taxon>
        <taxon>Luteimicrobium</taxon>
    </lineage>
</organism>
<dbReference type="PRINTS" id="PR00069">
    <property type="entry name" value="ALDKETRDTASE"/>
</dbReference>
<feature type="compositionally biased region" description="Basic and acidic residues" evidence="2">
    <location>
        <begin position="12"/>
        <end position="21"/>
    </location>
</feature>
<dbReference type="PANTHER" id="PTHR43625">
    <property type="entry name" value="AFLATOXIN B1 ALDEHYDE REDUCTASE"/>
    <property type="match status" value="1"/>
</dbReference>
<evidence type="ECO:0000313" key="5">
    <source>
        <dbReference type="Proteomes" id="UP000326702"/>
    </source>
</evidence>
<dbReference type="CDD" id="cd19088">
    <property type="entry name" value="AKR_AKR13B1"/>
    <property type="match status" value="1"/>
</dbReference>
<dbReference type="Gene3D" id="3.20.20.100">
    <property type="entry name" value="NADP-dependent oxidoreductase domain"/>
    <property type="match status" value="1"/>
</dbReference>
<dbReference type="Pfam" id="PF10012">
    <property type="entry name" value="DUF2255"/>
    <property type="match status" value="1"/>
</dbReference>
<dbReference type="GO" id="GO:0005737">
    <property type="term" value="C:cytoplasm"/>
    <property type="evidence" value="ECO:0007669"/>
    <property type="project" value="TreeGrafter"/>
</dbReference>
<evidence type="ECO:0000313" key="4">
    <source>
        <dbReference type="EMBL" id="QFU99227.1"/>
    </source>
</evidence>
<accession>A0A5P9QCX1</accession>
<keyword evidence="1 4" id="KW-0560">Oxidoreductase</keyword>
<reference evidence="4 5" key="1">
    <citation type="submission" date="2019-10" db="EMBL/GenBank/DDBJ databases">
        <title>Genome sequence of Luteimicrobium xylanilyticum HY-24.</title>
        <authorList>
            <person name="Kim D.Y."/>
            <person name="Park H.-Y."/>
        </authorList>
    </citation>
    <scope>NUCLEOTIDE SEQUENCE [LARGE SCALE GENOMIC DNA]</scope>
    <source>
        <strain evidence="4 5">HY-24</strain>
    </source>
</reference>
<feature type="region of interest" description="Disordered" evidence="2">
    <location>
        <begin position="1"/>
        <end position="34"/>
    </location>
</feature>
<dbReference type="EC" id="1.1.1.65" evidence="4"/>
<name>A0A5P9QCX1_9MICO</name>
<evidence type="ECO:0000256" key="1">
    <source>
        <dbReference type="ARBA" id="ARBA00023002"/>
    </source>
</evidence>
<dbReference type="KEGG" id="lxl:KDY119_02754"/>
<dbReference type="SUPFAM" id="SSF51430">
    <property type="entry name" value="NAD(P)-linked oxidoreductase"/>
    <property type="match status" value="1"/>
</dbReference>
<dbReference type="NCBIfam" id="NF007695">
    <property type="entry name" value="PRK10376.1"/>
    <property type="match status" value="1"/>
</dbReference>
<keyword evidence="5" id="KW-1185">Reference proteome</keyword>
<dbReference type="InterPro" id="IPR050791">
    <property type="entry name" value="Aldo-Keto_reductase"/>
</dbReference>
<gene>
    <name evidence="4" type="ORF">KDY119_02754</name>
</gene>
<dbReference type="PANTHER" id="PTHR43625:SF40">
    <property type="entry name" value="ALDO-KETO REDUCTASE YAKC [NADP(+)]"/>
    <property type="match status" value="1"/>
</dbReference>
<sequence>MVVEPVEVSGAVERRGREMRDVATGASTAPGTLAGHVGATETIEVRTGGPAGGPGRVTPIWGVVVDGRVYVRSSHGAAGRWYERARRRGELSVVTPGGDLSAQVVPVTDDATLDAVDSAYRRKYDDWPQYLPALVAAPARGNTLELVPAPDAAASGTFLLGGDLEVRRLGYGTMQLTGPGVWGPPEDRDQAVAVLRRAVELGVTLIDTADSYGPDVAEELVREALAPYPEDLVIATKVGFARPGPGRWAVDGRPERLRERAEGSLRRLGVERIDLLQLHRVDPRYPLEDQLGVLEDLQREGKVRHVGLSEVGVGTLEAALGAIRVVSVQNRYNLGDREAEDVLRFAEARGLAFVPWFPLGTGGLTARSGALGRVADALGAEPAQVALAWLLQRSPVMLPIPGTSSVTHLESNLGSASLELDEDALDALDAAAG</sequence>
<dbReference type="GO" id="GO:0050236">
    <property type="term" value="F:pyridoxine 4-dehydrogenase (NADP+) activity"/>
    <property type="evidence" value="ECO:0007669"/>
    <property type="project" value="UniProtKB-EC"/>
</dbReference>
<evidence type="ECO:0000259" key="3">
    <source>
        <dbReference type="Pfam" id="PF00248"/>
    </source>
</evidence>
<dbReference type="InterPro" id="IPR016888">
    <property type="entry name" value="UCP028498"/>
</dbReference>
<protein>
    <submittedName>
        <fullName evidence="4">Pyridoxine 4-dehydrogenase</fullName>
        <ecNumber evidence="4">1.1.1.65</ecNumber>
    </submittedName>
</protein>
<dbReference type="InterPro" id="IPR023210">
    <property type="entry name" value="NADP_OxRdtase_dom"/>
</dbReference>
<evidence type="ECO:0000256" key="2">
    <source>
        <dbReference type="SAM" id="MobiDB-lite"/>
    </source>
</evidence>
<feature type="domain" description="NADP-dependent oxidoreductase" evidence="3">
    <location>
        <begin position="168"/>
        <end position="431"/>
    </location>
</feature>